<feature type="compositionally biased region" description="Pro residues" evidence="2">
    <location>
        <begin position="812"/>
        <end position="829"/>
    </location>
</feature>
<evidence type="ECO:0000313" key="4">
    <source>
        <dbReference type="Proteomes" id="UP000250140"/>
    </source>
</evidence>
<proteinExistence type="predicted"/>
<dbReference type="Gene3D" id="1.25.40.10">
    <property type="entry name" value="Tetratricopeptide repeat domain"/>
    <property type="match status" value="1"/>
</dbReference>
<accession>A0A8E2EPU0</accession>
<evidence type="ECO:0000313" key="3">
    <source>
        <dbReference type="EMBL" id="OCL02682.1"/>
    </source>
</evidence>
<feature type="compositionally biased region" description="Pro residues" evidence="2">
    <location>
        <begin position="161"/>
        <end position="174"/>
    </location>
</feature>
<dbReference type="InterPro" id="IPR006597">
    <property type="entry name" value="Sel1-like"/>
</dbReference>
<gene>
    <name evidence="3" type="ORF">AOQ84DRAFT_228632</name>
</gene>
<dbReference type="InterPro" id="IPR051726">
    <property type="entry name" value="Chitin_Synth_Reg"/>
</dbReference>
<dbReference type="PANTHER" id="PTHR46430:SF2">
    <property type="entry name" value="CHITIN SYNTHASE REGULATORY FACTOR 4"/>
    <property type="match status" value="1"/>
</dbReference>
<feature type="compositionally biased region" description="Polar residues" evidence="2">
    <location>
        <begin position="595"/>
        <end position="604"/>
    </location>
</feature>
<dbReference type="AlphaFoldDB" id="A0A8E2EPU0"/>
<dbReference type="Pfam" id="PF08238">
    <property type="entry name" value="Sel1"/>
    <property type="match status" value="5"/>
</dbReference>
<protein>
    <recommendedName>
        <fullName evidence="5">Chitin synthase activator</fullName>
    </recommendedName>
</protein>
<dbReference type="Proteomes" id="UP000250140">
    <property type="component" value="Unassembled WGS sequence"/>
</dbReference>
<keyword evidence="1" id="KW-0677">Repeat</keyword>
<dbReference type="SUPFAM" id="SSF81901">
    <property type="entry name" value="HCP-like"/>
    <property type="match status" value="1"/>
</dbReference>
<reference evidence="3 4" key="1">
    <citation type="journal article" date="2016" name="Nat. Commun.">
        <title>Ectomycorrhizal ecology is imprinted in the genome of the dominant symbiotic fungus Cenococcum geophilum.</title>
        <authorList>
            <consortium name="DOE Joint Genome Institute"/>
            <person name="Peter M."/>
            <person name="Kohler A."/>
            <person name="Ohm R.A."/>
            <person name="Kuo A."/>
            <person name="Krutzmann J."/>
            <person name="Morin E."/>
            <person name="Arend M."/>
            <person name="Barry K.W."/>
            <person name="Binder M."/>
            <person name="Choi C."/>
            <person name="Clum A."/>
            <person name="Copeland A."/>
            <person name="Grisel N."/>
            <person name="Haridas S."/>
            <person name="Kipfer T."/>
            <person name="LaButti K."/>
            <person name="Lindquist E."/>
            <person name="Lipzen A."/>
            <person name="Maire R."/>
            <person name="Meier B."/>
            <person name="Mihaltcheva S."/>
            <person name="Molinier V."/>
            <person name="Murat C."/>
            <person name="Poggeler S."/>
            <person name="Quandt C.A."/>
            <person name="Sperisen C."/>
            <person name="Tritt A."/>
            <person name="Tisserant E."/>
            <person name="Crous P.W."/>
            <person name="Henrissat B."/>
            <person name="Nehls U."/>
            <person name="Egli S."/>
            <person name="Spatafora J.W."/>
            <person name="Grigoriev I.V."/>
            <person name="Martin F.M."/>
        </authorList>
    </citation>
    <scope>NUCLEOTIDE SEQUENCE [LARGE SCALE GENOMIC DNA]</scope>
    <source>
        <strain evidence="3 4">CBS 207.34</strain>
    </source>
</reference>
<name>A0A8E2EPU0_9PEZI</name>
<sequence>MSYQQNQQRPLLGATFIPGGLDDFYIPTPTPEVVSPAPQRIMPEVPENMQENIAHLELEANQPRALVGSASTPSQAYSQAPQNTFPPRASSYHHEQPPSGPPLGPLTESPAAAAHYPPRHSSISSTYQQPPSVAVQPVQQATKQNHDYNQFANVPDVPNFSPFPKPPQQLPNIPPTDDEKEAVLENARVPVLNSNDPEMQLAWAQDALAFVDAAMLHEQRLAETQPARPSTPQVEHQLRLDAMNIVSFLADQHHPKAEFMKGMWLEFGKFGLRVDKKEAFRCYSRAAEKGYARAEYRIGMQFEQSNDPVKALIHYKRGSEAGDSASNYRLGMMTLLGQHGQPQDYARGVQLIRLAAQTSDENAPQGAYVLGMLQARELPQINVPEIFLPYDEKAARINIEKAAYLGFAKAQLKMGSAYELCTLGCDFNPALSLHYNALASRQGEAEADMAISKWFLCGFEGVFQKNEELAYTYAHRAAMAGLATAEFAMGYYNEIGVYVPVNLEKAMEWYEKAARAGNKDAASRIESISKSKTLSKKDHEDIAISRIKSQYGSMRGQRPARLKAAAPQLPAIVDDSPSDYGSDASMASPVDSRLPNRNATTTPYPLSDKPPALAPIAPTSPLGVPAPGGRFERAATMTPYPLGDGPPRAATRPGPAGGFAPEIRSSSAAPRDSRPVSAFNINPNIYPLDHGPPGGRMGPPGPGNMAQMPMRPYTSMDNMGRGRGRVMSGPRVPSGGLPPGPGAYRQPGGPSVERPEPGSPPRGNGGTPTQQPDIGYNAPPDGRNRLQKGGNPNLSKPQPSLPDIGYVAPLQPKQPPKPANRPSTVPPQERPSSARPTERPPTTGPQSGRPGSRPNSRPNSRPGSAGRATHHDPMPQPLPKNERPPQQKPAEAPKPTPKPAPKPTPPAVAPGKGPKTFDEMGISAAKKDDECVVM</sequence>
<feature type="region of interest" description="Disordered" evidence="2">
    <location>
        <begin position="711"/>
        <end position="934"/>
    </location>
</feature>
<evidence type="ECO:0000256" key="2">
    <source>
        <dbReference type="SAM" id="MobiDB-lite"/>
    </source>
</evidence>
<feature type="compositionally biased region" description="Polar residues" evidence="2">
    <location>
        <begin position="853"/>
        <end position="862"/>
    </location>
</feature>
<dbReference type="EMBL" id="KV750910">
    <property type="protein sequence ID" value="OCL02682.1"/>
    <property type="molecule type" value="Genomic_DNA"/>
</dbReference>
<keyword evidence="4" id="KW-1185">Reference proteome</keyword>
<organism evidence="3 4">
    <name type="scientific">Glonium stellatum</name>
    <dbReference type="NCBI Taxonomy" id="574774"/>
    <lineage>
        <taxon>Eukaryota</taxon>
        <taxon>Fungi</taxon>
        <taxon>Dikarya</taxon>
        <taxon>Ascomycota</taxon>
        <taxon>Pezizomycotina</taxon>
        <taxon>Dothideomycetes</taxon>
        <taxon>Pleosporomycetidae</taxon>
        <taxon>Gloniales</taxon>
        <taxon>Gloniaceae</taxon>
        <taxon>Glonium</taxon>
    </lineage>
</organism>
<evidence type="ECO:0008006" key="5">
    <source>
        <dbReference type="Google" id="ProtNLM"/>
    </source>
</evidence>
<feature type="compositionally biased region" description="Polar residues" evidence="2">
    <location>
        <begin position="69"/>
        <end position="85"/>
    </location>
</feature>
<feature type="compositionally biased region" description="Low complexity" evidence="2">
    <location>
        <begin position="128"/>
        <end position="141"/>
    </location>
</feature>
<dbReference type="SMART" id="SM00671">
    <property type="entry name" value="SEL1"/>
    <property type="match status" value="6"/>
</dbReference>
<evidence type="ECO:0000256" key="1">
    <source>
        <dbReference type="ARBA" id="ARBA00022737"/>
    </source>
</evidence>
<feature type="region of interest" description="Disordered" evidence="2">
    <location>
        <begin position="564"/>
        <end position="612"/>
    </location>
</feature>
<dbReference type="InterPro" id="IPR011990">
    <property type="entry name" value="TPR-like_helical_dom_sf"/>
</dbReference>
<feature type="compositionally biased region" description="Pro residues" evidence="2">
    <location>
        <begin position="892"/>
        <end position="908"/>
    </location>
</feature>
<dbReference type="PANTHER" id="PTHR46430">
    <property type="entry name" value="PROTEIN SKT5-RELATED"/>
    <property type="match status" value="1"/>
</dbReference>
<feature type="compositionally biased region" description="Basic and acidic residues" evidence="2">
    <location>
        <begin position="925"/>
        <end position="934"/>
    </location>
</feature>
<feature type="region of interest" description="Disordered" evidence="2">
    <location>
        <begin position="59"/>
        <end position="177"/>
    </location>
</feature>
<dbReference type="OrthoDB" id="4095816at2759"/>